<dbReference type="HOGENOM" id="CLU_315377_0_0_1"/>
<feature type="non-terminal residue" evidence="2">
    <location>
        <position position="1"/>
    </location>
</feature>
<sequence>DSDSIYSSNIFIKIDEDKKSVLSNLNSDLITSNDKISNQDENLTESIKKESNINNKSHIFNENQADKICYVDQHNNIDCTKNYEKIYNTTELIEKLILNCNNIQSNDFKNNSHTKQTVNYDTYNYFSTIEQCDKNNFINNESNHFYNINIQHTDQNTNLKFFDEKVDLSKFDFSTFKDPLNCKNNTQNSCIQSLDEKNVLNEIDFGTFNDLSNFINNIQKNQNILETSQSLDQLFLTGNYENSNTEETIYMPEFCGLPIDVKQSLLQNTKIFSDNYPQNILTDDFNGFQEDNINIINQFDANQTLFEDSSHLFLYDKEIENNNLLHNTLDSKLFDEIIYRNEHESRLDMHKTISNEIYKTQIPVEYQPENYIHECGYQEAQKILDNESNIEKNFITSRIGKEIMQNSQSDFPDHKPFAKDAANLDIIGKKQVKGKKRGRKPKNKPTQDDNPELNGFNKKENVHSKNDEENISIIDQKNIDNASILKNSADTPFDKVTSEYKYQNFNPHASLLHPIHFDQNLPYDFYNYRTNSSIHLGLPYNIPPFYPMNYHIYNQNRSHNIESSNLPVELINNSQIKFIYENVNNSVNNQYHQYYGQNEIKNTSTYKHLDFFPDNMNLRSFYHSTDKISNISNLGKSDSHNLDKNFCNNKIIDGHSFITDTVISSHSTDPNYQFIPDQTQIIDNLDASASQNTFFESFDNTKDNICKKIEKQNIENNDLKSYNKQTSKNKNQKALKKTYEKSKKKSKISATKKKVIIQTNQIKRIPRKYNKTLKNTKKQRDKLNVNIYKISSEENTGHDGNEDTFVIPQTKHDYDLLRYNLDSNLNRNNIQENISHINNFSKFDFDNRSINGNDVVPKTLFTDDKAHETNFSSPFPSYNSKMQHIFTNNTLNSYIYDPVDGVYDKIYANPDKYDEIKDDIQYKQDSI</sequence>
<dbReference type="Proteomes" id="UP000003163">
    <property type="component" value="Unassembled WGS sequence"/>
</dbReference>
<protein>
    <submittedName>
        <fullName evidence="2">Uncharacterized protein</fullName>
    </submittedName>
</protein>
<reference evidence="2 3" key="1">
    <citation type="submission" date="2011-08" db="EMBL/GenBank/DDBJ databases">
        <authorList>
            <person name="Liu Z.J."/>
            <person name="Shi F.L."/>
            <person name="Lu J.Q."/>
            <person name="Li M."/>
            <person name="Wang Z.L."/>
        </authorList>
    </citation>
    <scope>NUCLEOTIDE SEQUENCE [LARGE SCALE GENOMIC DNA]</scope>
    <source>
        <strain evidence="2 3">USNM 41457</strain>
    </source>
</reference>
<feature type="compositionally biased region" description="Basic residues" evidence="1">
    <location>
        <begin position="430"/>
        <end position="443"/>
    </location>
</feature>
<dbReference type="AlphaFoldDB" id="J9DPP5"/>
<feature type="region of interest" description="Disordered" evidence="1">
    <location>
        <begin position="717"/>
        <end position="743"/>
    </location>
</feature>
<evidence type="ECO:0000313" key="2">
    <source>
        <dbReference type="EMBL" id="EJW04525.1"/>
    </source>
</evidence>
<evidence type="ECO:0000256" key="1">
    <source>
        <dbReference type="SAM" id="MobiDB-lite"/>
    </source>
</evidence>
<dbReference type="EMBL" id="AFBI03000002">
    <property type="protein sequence ID" value="EJW04525.1"/>
    <property type="molecule type" value="Genomic_DNA"/>
</dbReference>
<reference evidence="3" key="2">
    <citation type="submission" date="2015-07" db="EMBL/GenBank/DDBJ databases">
        <title>Contrasting host-pathogen interactions and genome evolution in two generalist and specialist microsporidian pathogens of mosquitoes.</title>
        <authorList>
            <consortium name="The Broad Institute Genomics Platform"/>
            <consortium name="The Broad Institute Genome Sequencing Center for Infectious Disease"/>
            <person name="Cuomo C.A."/>
            <person name="Sanscrainte N.D."/>
            <person name="Goldberg J.M."/>
            <person name="Heiman D."/>
            <person name="Young S."/>
            <person name="Zeng Q."/>
            <person name="Becnel J.J."/>
            <person name="Birren B.W."/>
        </authorList>
    </citation>
    <scope>NUCLEOTIDE SEQUENCE [LARGE SCALE GENOMIC DNA]</scope>
    <source>
        <strain evidence="3">USNM 41457</strain>
    </source>
</reference>
<feature type="region of interest" description="Disordered" evidence="1">
    <location>
        <begin position="428"/>
        <end position="465"/>
    </location>
</feature>
<gene>
    <name evidence="2" type="ORF">EDEG_00130</name>
</gene>
<comment type="caution">
    <text evidence="2">The sequence shown here is derived from an EMBL/GenBank/DDBJ whole genome shotgun (WGS) entry which is preliminary data.</text>
</comment>
<dbReference type="VEuPathDB" id="MicrosporidiaDB:EDEG_00130"/>
<name>J9DPP5_EDHAE</name>
<feature type="compositionally biased region" description="Polar residues" evidence="1">
    <location>
        <begin position="717"/>
        <end position="729"/>
    </location>
</feature>
<keyword evidence="3" id="KW-1185">Reference proteome</keyword>
<feature type="compositionally biased region" description="Basic residues" evidence="1">
    <location>
        <begin position="730"/>
        <end position="743"/>
    </location>
</feature>
<dbReference type="InParanoid" id="J9DPP5"/>
<accession>J9DPP5</accession>
<evidence type="ECO:0000313" key="3">
    <source>
        <dbReference type="Proteomes" id="UP000003163"/>
    </source>
</evidence>
<organism evidence="2 3">
    <name type="scientific">Edhazardia aedis (strain USNM 41457)</name>
    <name type="common">Microsporidian parasite</name>
    <dbReference type="NCBI Taxonomy" id="1003232"/>
    <lineage>
        <taxon>Eukaryota</taxon>
        <taxon>Fungi</taxon>
        <taxon>Fungi incertae sedis</taxon>
        <taxon>Microsporidia</taxon>
        <taxon>Edhazardia</taxon>
    </lineage>
</organism>
<proteinExistence type="predicted"/>